<gene>
    <name evidence="2" type="ORF">Tco_1043882</name>
</gene>
<protein>
    <submittedName>
        <fullName evidence="2">RNA-directed DNA polymerase, eukaryota</fullName>
    </submittedName>
</protein>
<keyword evidence="2" id="KW-0695">RNA-directed DNA polymerase</keyword>
<proteinExistence type="predicted"/>
<feature type="region of interest" description="Disordered" evidence="1">
    <location>
        <begin position="154"/>
        <end position="175"/>
    </location>
</feature>
<feature type="compositionally biased region" description="Acidic residues" evidence="1">
    <location>
        <begin position="166"/>
        <end position="175"/>
    </location>
</feature>
<reference evidence="2" key="2">
    <citation type="submission" date="2022-01" db="EMBL/GenBank/DDBJ databases">
        <authorList>
            <person name="Yamashiro T."/>
            <person name="Shiraishi A."/>
            <person name="Satake H."/>
            <person name="Nakayama K."/>
        </authorList>
    </citation>
    <scope>NUCLEOTIDE SEQUENCE</scope>
</reference>
<evidence type="ECO:0000256" key="1">
    <source>
        <dbReference type="SAM" id="MobiDB-lite"/>
    </source>
</evidence>
<accession>A0ABQ5GQB5</accession>
<evidence type="ECO:0000313" key="2">
    <source>
        <dbReference type="EMBL" id="GJT77157.1"/>
    </source>
</evidence>
<keyword evidence="3" id="KW-1185">Reference proteome</keyword>
<keyword evidence="2" id="KW-0548">Nucleotidyltransferase</keyword>
<name>A0ABQ5GQB5_9ASTR</name>
<dbReference type="EMBL" id="BQNB010018687">
    <property type="protein sequence ID" value="GJT77157.1"/>
    <property type="molecule type" value="Genomic_DNA"/>
</dbReference>
<dbReference type="Proteomes" id="UP001151760">
    <property type="component" value="Unassembled WGS sequence"/>
</dbReference>
<dbReference type="InterPro" id="IPR036691">
    <property type="entry name" value="Endo/exonu/phosph_ase_sf"/>
</dbReference>
<dbReference type="SUPFAM" id="SSF56219">
    <property type="entry name" value="DNase I-like"/>
    <property type="match status" value="1"/>
</dbReference>
<organism evidence="2 3">
    <name type="scientific">Tanacetum coccineum</name>
    <dbReference type="NCBI Taxonomy" id="301880"/>
    <lineage>
        <taxon>Eukaryota</taxon>
        <taxon>Viridiplantae</taxon>
        <taxon>Streptophyta</taxon>
        <taxon>Embryophyta</taxon>
        <taxon>Tracheophyta</taxon>
        <taxon>Spermatophyta</taxon>
        <taxon>Magnoliopsida</taxon>
        <taxon>eudicotyledons</taxon>
        <taxon>Gunneridae</taxon>
        <taxon>Pentapetalae</taxon>
        <taxon>asterids</taxon>
        <taxon>campanulids</taxon>
        <taxon>Asterales</taxon>
        <taxon>Asteraceae</taxon>
        <taxon>Asteroideae</taxon>
        <taxon>Anthemideae</taxon>
        <taxon>Anthemidinae</taxon>
        <taxon>Tanacetum</taxon>
    </lineage>
</organism>
<dbReference type="GO" id="GO:0003964">
    <property type="term" value="F:RNA-directed DNA polymerase activity"/>
    <property type="evidence" value="ECO:0007669"/>
    <property type="project" value="UniProtKB-KW"/>
</dbReference>
<comment type="caution">
    <text evidence="2">The sequence shown here is derived from an EMBL/GenBank/DDBJ whole genome shotgun (WGS) entry which is preliminary data.</text>
</comment>
<evidence type="ECO:0000313" key="3">
    <source>
        <dbReference type="Proteomes" id="UP001151760"/>
    </source>
</evidence>
<keyword evidence="2" id="KW-0808">Transferase</keyword>
<reference evidence="2" key="1">
    <citation type="journal article" date="2022" name="Int. J. Mol. Sci.">
        <title>Draft Genome of Tanacetum Coccineum: Genomic Comparison of Closely Related Tanacetum-Family Plants.</title>
        <authorList>
            <person name="Yamashiro T."/>
            <person name="Shiraishi A."/>
            <person name="Nakayama K."/>
            <person name="Satake H."/>
        </authorList>
    </citation>
    <scope>NUCLEOTIDE SEQUENCE</scope>
</reference>
<sequence>MDMKTITLTDHELVHIINSLEVALVKVKNVEMMRSLYRLCREEGFNSVKIHHIGGLWLWVQFETLDSCNAFKNNIMLKSLFTKIKPVSRNFCVEERMVWVEISGLPLCAWGSNAFKKIVASVGKFMSLMMINRYYEMVRVCIAVQSNKFISLSGESDSDSKVDIESNNEVDSENEGDLHGLFQEEQKEEKFLVWNRLLEFIRNHEGQLVLFGDMNEVRDESERYGTVFSRVEAQMFNSFVDDAGIVVYMDE</sequence>